<organism evidence="1 2">
    <name type="scientific">Paraglomus brasilianum</name>
    <dbReference type="NCBI Taxonomy" id="144538"/>
    <lineage>
        <taxon>Eukaryota</taxon>
        <taxon>Fungi</taxon>
        <taxon>Fungi incertae sedis</taxon>
        <taxon>Mucoromycota</taxon>
        <taxon>Glomeromycotina</taxon>
        <taxon>Glomeromycetes</taxon>
        <taxon>Paraglomerales</taxon>
        <taxon>Paraglomeraceae</taxon>
        <taxon>Paraglomus</taxon>
    </lineage>
</organism>
<dbReference type="Proteomes" id="UP000789739">
    <property type="component" value="Unassembled WGS sequence"/>
</dbReference>
<keyword evidence="2" id="KW-1185">Reference proteome</keyword>
<feature type="non-terminal residue" evidence="1">
    <location>
        <position position="55"/>
    </location>
</feature>
<name>A0A9N9GBE7_9GLOM</name>
<gene>
    <name evidence="1" type="ORF">PBRASI_LOCUS7101</name>
</gene>
<reference evidence="1" key="1">
    <citation type="submission" date="2021-06" db="EMBL/GenBank/DDBJ databases">
        <authorList>
            <person name="Kallberg Y."/>
            <person name="Tangrot J."/>
            <person name="Rosling A."/>
        </authorList>
    </citation>
    <scope>NUCLEOTIDE SEQUENCE</scope>
    <source>
        <strain evidence="1">BR232B</strain>
    </source>
</reference>
<proteinExistence type="predicted"/>
<dbReference type="OrthoDB" id="10640685at2759"/>
<evidence type="ECO:0000313" key="2">
    <source>
        <dbReference type="Proteomes" id="UP000789739"/>
    </source>
</evidence>
<accession>A0A9N9GBE7</accession>
<sequence>MDTNTYEEALRAFILSEKRAGRTLNQLMRQFGSYLGRQKDEQSRKLLDLHRQNLR</sequence>
<evidence type="ECO:0000313" key="1">
    <source>
        <dbReference type="EMBL" id="CAG8590555.1"/>
    </source>
</evidence>
<protein>
    <submittedName>
        <fullName evidence="1">10092_t:CDS:1</fullName>
    </submittedName>
</protein>
<comment type="caution">
    <text evidence="1">The sequence shown here is derived from an EMBL/GenBank/DDBJ whole genome shotgun (WGS) entry which is preliminary data.</text>
</comment>
<dbReference type="EMBL" id="CAJVPI010001036">
    <property type="protein sequence ID" value="CAG8590555.1"/>
    <property type="molecule type" value="Genomic_DNA"/>
</dbReference>
<dbReference type="AlphaFoldDB" id="A0A9N9GBE7"/>